<evidence type="ECO:0000313" key="1">
    <source>
        <dbReference type="EMBL" id="EER31144.1"/>
    </source>
</evidence>
<dbReference type="AlphaFoldDB" id="C5MFN1"/>
<dbReference type="GeneID" id="8298877"/>
<dbReference type="KEGG" id="ctp:CTRG_04874"/>
<gene>
    <name evidence="1" type="ORF">CTRG_04874</name>
</gene>
<dbReference type="VEuPathDB" id="FungiDB:CTRG_04874"/>
<proteinExistence type="predicted"/>
<name>C5MFN1_CANTT</name>
<dbReference type="HOGENOM" id="CLU_1927326_0_0_1"/>
<accession>C5MFN1</accession>
<dbReference type="RefSeq" id="XP_002550576.1">
    <property type="nucleotide sequence ID" value="XM_002550530.1"/>
</dbReference>
<protein>
    <submittedName>
        <fullName evidence="1">Uncharacterized protein</fullName>
    </submittedName>
</protein>
<sequence length="131" mass="15567">MVFKILHIITSTTTADMYVTRLINYYNSVFRILNWDDIPYYSFLSFFYQLYNYFSGKSIIISRAHVLNSFIHPASGQKNFKQEVKKNINNNNFLLLIYYKTLTSFIYNKILIIYHISRINNTSISTETNCN</sequence>
<keyword evidence="2" id="KW-1185">Reference proteome</keyword>
<reference evidence="1 2" key="1">
    <citation type="journal article" date="2009" name="Nature">
        <title>Evolution of pathogenicity and sexual reproduction in eight Candida genomes.</title>
        <authorList>
            <person name="Butler G."/>
            <person name="Rasmussen M.D."/>
            <person name="Lin M.F."/>
            <person name="Santos M.A."/>
            <person name="Sakthikumar S."/>
            <person name="Munro C.A."/>
            <person name="Rheinbay E."/>
            <person name="Grabherr M."/>
            <person name="Forche A."/>
            <person name="Reedy J.L."/>
            <person name="Agrafioti I."/>
            <person name="Arnaud M.B."/>
            <person name="Bates S."/>
            <person name="Brown A.J."/>
            <person name="Brunke S."/>
            <person name="Costanzo M.C."/>
            <person name="Fitzpatrick D.A."/>
            <person name="de Groot P.W."/>
            <person name="Harris D."/>
            <person name="Hoyer L.L."/>
            <person name="Hube B."/>
            <person name="Klis F.M."/>
            <person name="Kodira C."/>
            <person name="Lennard N."/>
            <person name="Logue M.E."/>
            <person name="Martin R."/>
            <person name="Neiman A.M."/>
            <person name="Nikolaou E."/>
            <person name="Quail M.A."/>
            <person name="Quinn J."/>
            <person name="Santos M.C."/>
            <person name="Schmitzberger F.F."/>
            <person name="Sherlock G."/>
            <person name="Shah P."/>
            <person name="Silverstein K.A."/>
            <person name="Skrzypek M.S."/>
            <person name="Soll D."/>
            <person name="Staggs R."/>
            <person name="Stansfield I."/>
            <person name="Stumpf M.P."/>
            <person name="Sudbery P.E."/>
            <person name="Srikantha T."/>
            <person name="Zeng Q."/>
            <person name="Berman J."/>
            <person name="Berriman M."/>
            <person name="Heitman J."/>
            <person name="Gow N.A."/>
            <person name="Lorenz M.C."/>
            <person name="Birren B.W."/>
            <person name="Kellis M."/>
            <person name="Cuomo C.A."/>
        </authorList>
    </citation>
    <scope>NUCLEOTIDE SEQUENCE [LARGE SCALE GENOMIC DNA]</scope>
    <source>
        <strain evidence="2">ATCC MYA-3404 / T1</strain>
    </source>
</reference>
<dbReference type="Proteomes" id="UP000002037">
    <property type="component" value="Unassembled WGS sequence"/>
</dbReference>
<organism evidence="1 2">
    <name type="scientific">Candida tropicalis (strain ATCC MYA-3404 / T1)</name>
    <name type="common">Yeast</name>
    <dbReference type="NCBI Taxonomy" id="294747"/>
    <lineage>
        <taxon>Eukaryota</taxon>
        <taxon>Fungi</taxon>
        <taxon>Dikarya</taxon>
        <taxon>Ascomycota</taxon>
        <taxon>Saccharomycotina</taxon>
        <taxon>Pichiomycetes</taxon>
        <taxon>Debaryomycetaceae</taxon>
        <taxon>Candida/Lodderomyces clade</taxon>
        <taxon>Candida</taxon>
    </lineage>
</organism>
<dbReference type="EMBL" id="GG692401">
    <property type="protein sequence ID" value="EER31144.1"/>
    <property type="molecule type" value="Genomic_DNA"/>
</dbReference>
<evidence type="ECO:0000313" key="2">
    <source>
        <dbReference type="Proteomes" id="UP000002037"/>
    </source>
</evidence>